<name>A0A9P8GGV5_AURME</name>
<dbReference type="Proteomes" id="UP000767238">
    <property type="component" value="Unassembled WGS sequence"/>
</dbReference>
<dbReference type="SUPFAM" id="SSF57850">
    <property type="entry name" value="RING/U-box"/>
    <property type="match status" value="1"/>
</dbReference>
<dbReference type="Pfam" id="PF23411">
    <property type="entry name" value="Beta-prop_Vps41"/>
    <property type="match status" value="1"/>
</dbReference>
<dbReference type="InterPro" id="IPR011990">
    <property type="entry name" value="TPR-like_helical_dom_sf"/>
</dbReference>
<dbReference type="SUPFAM" id="SSF50978">
    <property type="entry name" value="WD40 repeat-like"/>
    <property type="match status" value="1"/>
</dbReference>
<evidence type="ECO:0000313" key="4">
    <source>
        <dbReference type="Proteomes" id="UP000767238"/>
    </source>
</evidence>
<dbReference type="PANTHER" id="PTHR12616">
    <property type="entry name" value="VACUOLAR PROTEIN SORTING VPS41"/>
    <property type="match status" value="1"/>
</dbReference>
<dbReference type="GO" id="GO:0030897">
    <property type="term" value="C:HOPS complex"/>
    <property type="evidence" value="ECO:0007669"/>
    <property type="project" value="TreeGrafter"/>
</dbReference>
<feature type="region of interest" description="Disordered" evidence="1">
    <location>
        <begin position="552"/>
        <end position="591"/>
    </location>
</feature>
<dbReference type="InterPro" id="IPR036322">
    <property type="entry name" value="WD40_repeat_dom_sf"/>
</dbReference>
<dbReference type="Pfam" id="PF23556">
    <property type="entry name" value="TPR_Vps41"/>
    <property type="match status" value="1"/>
</dbReference>
<feature type="region of interest" description="Disordered" evidence="1">
    <location>
        <begin position="1"/>
        <end position="70"/>
    </location>
</feature>
<evidence type="ECO:0000259" key="2">
    <source>
        <dbReference type="SMART" id="SM00184"/>
    </source>
</evidence>
<evidence type="ECO:0000256" key="1">
    <source>
        <dbReference type="SAM" id="MobiDB-lite"/>
    </source>
</evidence>
<dbReference type="CDD" id="cd16448">
    <property type="entry name" value="RING-H2"/>
    <property type="match status" value="1"/>
</dbReference>
<dbReference type="Gene3D" id="2.130.10.10">
    <property type="entry name" value="YVTN repeat-like/Quinoprotein amine dehydrogenase"/>
    <property type="match status" value="1"/>
</dbReference>
<dbReference type="InterPro" id="IPR001841">
    <property type="entry name" value="Znf_RING"/>
</dbReference>
<dbReference type="GO" id="GO:0016236">
    <property type="term" value="P:macroautophagy"/>
    <property type="evidence" value="ECO:0007669"/>
    <property type="project" value="TreeGrafter"/>
</dbReference>
<gene>
    <name evidence="3" type="ORF">KCV03_g4507</name>
</gene>
<comment type="caution">
    <text evidence="3">The sequence shown here is derived from an EMBL/GenBank/DDBJ whole genome shotgun (WGS) entry which is preliminary data.</text>
</comment>
<dbReference type="Gene3D" id="1.25.40.10">
    <property type="entry name" value="Tetratricopeptide repeat domain"/>
    <property type="match status" value="1"/>
</dbReference>
<accession>A0A9P8GGV5</accession>
<dbReference type="GO" id="GO:0034058">
    <property type="term" value="P:endosomal vesicle fusion"/>
    <property type="evidence" value="ECO:0007669"/>
    <property type="project" value="TreeGrafter"/>
</dbReference>
<dbReference type="InterPro" id="IPR057780">
    <property type="entry name" value="Beta-prop_Vps41"/>
</dbReference>
<dbReference type="SMART" id="SM00184">
    <property type="entry name" value="RING"/>
    <property type="match status" value="1"/>
</dbReference>
<protein>
    <submittedName>
        <fullName evidence="3">WD domain-containing protein</fullName>
    </submittedName>
</protein>
<feature type="region of interest" description="Disordered" evidence="1">
    <location>
        <begin position="456"/>
        <end position="476"/>
    </location>
</feature>
<feature type="compositionally biased region" description="Acidic residues" evidence="1">
    <location>
        <begin position="54"/>
        <end position="69"/>
    </location>
</feature>
<reference evidence="3" key="2">
    <citation type="submission" date="2021-08" db="EMBL/GenBank/DDBJ databases">
        <authorList>
            <person name="Gostincar C."/>
            <person name="Sun X."/>
            <person name="Song Z."/>
            <person name="Gunde-Cimerman N."/>
        </authorList>
    </citation>
    <scope>NUCLEOTIDE SEQUENCE</scope>
    <source>
        <strain evidence="3">EXF-8016</strain>
    </source>
</reference>
<organism evidence="3 4">
    <name type="scientific">Aureobasidium melanogenum</name>
    <name type="common">Aureobasidium pullulans var. melanogenum</name>
    <dbReference type="NCBI Taxonomy" id="46634"/>
    <lineage>
        <taxon>Eukaryota</taxon>
        <taxon>Fungi</taxon>
        <taxon>Dikarya</taxon>
        <taxon>Ascomycota</taxon>
        <taxon>Pezizomycotina</taxon>
        <taxon>Dothideomycetes</taxon>
        <taxon>Dothideomycetidae</taxon>
        <taxon>Dothideales</taxon>
        <taxon>Saccotheciaceae</taxon>
        <taxon>Aureobasidium</taxon>
    </lineage>
</organism>
<reference evidence="3" key="1">
    <citation type="journal article" date="2021" name="J Fungi (Basel)">
        <title>Virulence traits and population genomics of the black yeast Aureobasidium melanogenum.</title>
        <authorList>
            <person name="Cernosa A."/>
            <person name="Sun X."/>
            <person name="Gostincar C."/>
            <person name="Fang C."/>
            <person name="Gunde-Cimerman N."/>
            <person name="Song Z."/>
        </authorList>
    </citation>
    <scope>NUCLEOTIDE SEQUENCE</scope>
    <source>
        <strain evidence="3">EXF-8016</strain>
    </source>
</reference>
<proteinExistence type="predicted"/>
<feature type="region of interest" description="Disordered" evidence="1">
    <location>
        <begin position="362"/>
        <end position="386"/>
    </location>
</feature>
<feature type="compositionally biased region" description="Basic and acidic residues" evidence="1">
    <location>
        <begin position="32"/>
        <end position="53"/>
    </location>
</feature>
<dbReference type="GO" id="GO:0005770">
    <property type="term" value="C:late endosome"/>
    <property type="evidence" value="ECO:0007669"/>
    <property type="project" value="TreeGrafter"/>
</dbReference>
<dbReference type="AlphaFoldDB" id="A0A9P8GGV5"/>
<dbReference type="PANTHER" id="PTHR12616:SF1">
    <property type="entry name" value="VACUOLAR PROTEIN SORTING-ASSOCIATED PROTEIN 41 HOMOLOG"/>
    <property type="match status" value="1"/>
</dbReference>
<feature type="domain" description="RING-type" evidence="2">
    <location>
        <begin position="1186"/>
        <end position="1269"/>
    </location>
</feature>
<dbReference type="OrthoDB" id="244107at2759"/>
<sequence length="1276" mass="140429">MSAAQKATRHNELDDQQSHLAADRTTTPEPTSNEHHDPRADDHDKASHVHSDSTDAEDEDADDDDDEDEPHLKYDKLTAALVSVYRNGDATSSLFVAGDKMILGTHNGNIHTLALPSLQSLRLYHAHSASITAIDVSPTPQPFSNLPKLDRLNSNAWRAPPLPIPSSRNPKQALTLPPTPSNLIHIATASIDGHVCVSSLVDPKDVSLRNFARPVNAVALSPEYKTDRTYLSGGLAGNLIMTAGAKSGVSADANTNSAAAAASGWLGSIGLGHNTGKDTVLHSGEGAISTISFSNSGRFVVWVNEHGIKIMRSHLKLESHESESAWKRIAHIDRPNRNAWPDMASVWKARVQWINDDALEADLDEPRAPNGSATQDSNKASKKTPPEKLLVGWGDTAWLIHVFAARVAAGKNGLQRLPGRADILHKLTFEDCVVSGLSLYTPSLLAVLAYRTRDDQDNPIPSSVQDTPKRGRHHRQTGLQPELRLINFATGEEVDVDTLNINRFESLSAADYQLTSLYVPPPPRLAPVQKGALENFGAGLWDAGASATRLFSSGASMKSPPPSESGRTAIKSPAGSVGGSQIGTSPQSAPDANPFLARTGLKLFVHSPYDCVLAIRRELSDHYSWLLERKQYGKAWSLIDDHPGIVGIPSDRQSIPSSPSGPSRAQNSLADFFADEDVSSTTMSPEKIQNSIAAKEKQRVGDLWLQQLVANDEWSTAGKVAGQVLGTSSRWEKWVLAFAQDGHFDEITPYIPSTDMKPALPSFVYEVVLGHYIGHDRPRFRELLDRWDPELFDITSVKTAIQNKLDSSDVNEESVEGGERGRDWRILLDGLAKLHLAEGCTTDALRCYVRLQNGDAAMSLIREYHLADAVSDDISGLLMLRVPKEQMKTSPLEELEEASAEVVRLLVDEAFSGNIRPEVVVSQLEQRGSTYQPFLFFYLRALWTGRTSDEEVPMSRAERMKLQQQVEEGRLLVEQYGDLAVSLFAQYNRELLMDFLRSSTSYTYEKASHICEEKHYIPELVYLLSKTGQTKRALFLIIRDLGDVSQAISFTKENPDLWDDLLDYSMDKPKFIRALLEEVGTSINPITVVRRIPNGLEIEGLREGIGKMIREYEIQHSISDGVAKVLRGEVTSGMDVLRAGQKKAVKFEVTHEKLDEVEVHADPVPIINGNDMDADGTDHSPKPGHCVGCKEAFHQDERETLIGFNCGHVFHLSCLLNLDTEANQADVKRLQGQKLSEDEEPIDTGRSVRAKVEHAHQIKRAVQGGCPVCTLPEESD</sequence>
<dbReference type="GO" id="GO:0009267">
    <property type="term" value="P:cellular response to starvation"/>
    <property type="evidence" value="ECO:0007669"/>
    <property type="project" value="TreeGrafter"/>
</dbReference>
<dbReference type="InterPro" id="IPR045111">
    <property type="entry name" value="Vps41/Vps8"/>
</dbReference>
<dbReference type="EMBL" id="JAHFYH010000027">
    <property type="protein sequence ID" value="KAH0222691.1"/>
    <property type="molecule type" value="Genomic_DNA"/>
</dbReference>
<evidence type="ECO:0000313" key="3">
    <source>
        <dbReference type="EMBL" id="KAH0222691.1"/>
    </source>
</evidence>
<dbReference type="GO" id="GO:0006623">
    <property type="term" value="P:protein targeting to vacuole"/>
    <property type="evidence" value="ECO:0007669"/>
    <property type="project" value="InterPro"/>
</dbReference>
<dbReference type="InterPro" id="IPR015943">
    <property type="entry name" value="WD40/YVTN_repeat-like_dom_sf"/>
</dbReference>
<feature type="non-terminal residue" evidence="3">
    <location>
        <position position="1"/>
    </location>
</feature>